<keyword evidence="2" id="KW-1185">Reference proteome</keyword>
<sequence length="276" mass="31466">MRLASRFAPHSHVLRADRPLSDDEIRRVAPSVFAETAHDSRSVRYSFIPTAAPLAALRREGFQPMMVCQTRVRQDDRRDFTKHLIRLRHTSQITGEEANEIILLNSHDGTSCFQLLAGMFRFVCHNGLVCGNVVDDIRVQHKGDIVGRVIEGAYEVLRGFERVDASRDAMRIITLDDDEATVFAQSALALKYDDPDKRAPITEQQLLTSDRHEDRGRDLWTTFNRVQEHLIRGGLPARAANGRRMRTRGVHGIDQNIHINRALWILAEGMRKLKTQ</sequence>
<evidence type="ECO:0000313" key="1">
    <source>
        <dbReference type="EMBL" id="MFL9883233.1"/>
    </source>
</evidence>
<dbReference type="InterPro" id="IPR026325">
    <property type="entry name" value="DUF932"/>
</dbReference>
<accession>A0ABW8ZLJ0</accession>
<proteinExistence type="predicted"/>
<gene>
    <name evidence="1" type="ORF">PQR66_09365</name>
</gene>
<dbReference type="EMBL" id="JAQQFN010000005">
    <property type="protein sequence ID" value="MFL9883233.1"/>
    <property type="molecule type" value="Genomic_DNA"/>
</dbReference>
<dbReference type="RefSeq" id="WP_408326213.1">
    <property type="nucleotide sequence ID" value="NZ_JAQQFH010000002.1"/>
</dbReference>
<dbReference type="Proteomes" id="UP001629249">
    <property type="component" value="Unassembled WGS sequence"/>
</dbReference>
<name>A0ABW8ZLJ0_9BURK</name>
<comment type="caution">
    <text evidence="1">The sequence shown here is derived from an EMBL/GenBank/DDBJ whole genome shotgun (WGS) entry which is preliminary data.</text>
</comment>
<organism evidence="1 2">
    <name type="scientific">Paraburkholderia agricolaris</name>
    <dbReference type="NCBI Taxonomy" id="2152888"/>
    <lineage>
        <taxon>Bacteria</taxon>
        <taxon>Pseudomonadati</taxon>
        <taxon>Pseudomonadota</taxon>
        <taxon>Betaproteobacteria</taxon>
        <taxon>Burkholderiales</taxon>
        <taxon>Burkholderiaceae</taxon>
        <taxon>Paraburkholderia</taxon>
    </lineage>
</organism>
<reference evidence="1 2" key="1">
    <citation type="journal article" date="2024" name="Chem. Sci.">
        <title>Discovery of megapolipeptins by genome mining of a Burkholderiales bacteria collection.</title>
        <authorList>
            <person name="Paulo B.S."/>
            <person name="Recchia M.J.J."/>
            <person name="Lee S."/>
            <person name="Fergusson C.H."/>
            <person name="Romanowski S.B."/>
            <person name="Hernandez A."/>
            <person name="Krull N."/>
            <person name="Liu D.Y."/>
            <person name="Cavanagh H."/>
            <person name="Bos A."/>
            <person name="Gray C.A."/>
            <person name="Murphy B.T."/>
            <person name="Linington R.G."/>
            <person name="Eustaquio A.S."/>
        </authorList>
    </citation>
    <scope>NUCLEOTIDE SEQUENCE [LARGE SCALE GENOMIC DNA]</scope>
    <source>
        <strain evidence="1 2">RL16-012-BIC-B</strain>
    </source>
</reference>
<dbReference type="Pfam" id="PF06067">
    <property type="entry name" value="DUF932"/>
    <property type="match status" value="1"/>
</dbReference>
<evidence type="ECO:0000313" key="2">
    <source>
        <dbReference type="Proteomes" id="UP001629249"/>
    </source>
</evidence>
<protein>
    <submittedName>
        <fullName evidence="1">DUF932 domain-containing protein</fullName>
    </submittedName>
</protein>